<comment type="caution">
    <text evidence="3">The sequence shown here is derived from an EMBL/GenBank/DDBJ whole genome shotgun (WGS) entry which is preliminary data.</text>
</comment>
<accession>A0A2T5BYL4</accession>
<dbReference type="OrthoDB" id="9809908at2"/>
<evidence type="ECO:0000313" key="4">
    <source>
        <dbReference type="Proteomes" id="UP000243525"/>
    </source>
</evidence>
<dbReference type="Gene3D" id="3.30.565.10">
    <property type="entry name" value="Histidine kinase-like ATPase, C-terminal domain"/>
    <property type="match status" value="1"/>
</dbReference>
<keyword evidence="4" id="KW-1185">Reference proteome</keyword>
<dbReference type="InterPro" id="IPR036890">
    <property type="entry name" value="HATPase_C_sf"/>
</dbReference>
<dbReference type="GO" id="GO:0000155">
    <property type="term" value="F:phosphorelay sensor kinase activity"/>
    <property type="evidence" value="ECO:0007669"/>
    <property type="project" value="InterPro"/>
</dbReference>
<evidence type="ECO:0000256" key="1">
    <source>
        <dbReference type="SAM" id="Phobius"/>
    </source>
</evidence>
<dbReference type="Proteomes" id="UP000243525">
    <property type="component" value="Unassembled WGS sequence"/>
</dbReference>
<dbReference type="SUPFAM" id="SSF55874">
    <property type="entry name" value="ATPase domain of HSP90 chaperone/DNA topoisomerase II/histidine kinase"/>
    <property type="match status" value="1"/>
</dbReference>
<keyword evidence="1" id="KW-1133">Transmembrane helix</keyword>
<keyword evidence="1" id="KW-0812">Transmembrane</keyword>
<feature type="transmembrane region" description="Helical" evidence="1">
    <location>
        <begin position="119"/>
        <end position="138"/>
    </location>
</feature>
<keyword evidence="1" id="KW-0472">Membrane</keyword>
<feature type="domain" description="Signal transduction histidine kinase internal region" evidence="2">
    <location>
        <begin position="158"/>
        <end position="237"/>
    </location>
</feature>
<dbReference type="InterPro" id="IPR050640">
    <property type="entry name" value="Bact_2-comp_sensor_kinase"/>
</dbReference>
<evidence type="ECO:0000313" key="3">
    <source>
        <dbReference type="EMBL" id="PTN07333.1"/>
    </source>
</evidence>
<feature type="transmembrane region" description="Helical" evidence="1">
    <location>
        <begin position="46"/>
        <end position="65"/>
    </location>
</feature>
<feature type="transmembrane region" description="Helical" evidence="1">
    <location>
        <begin position="12"/>
        <end position="34"/>
    </location>
</feature>
<organism evidence="3 4">
    <name type="scientific">Mangrovibacterium marinum</name>
    <dbReference type="NCBI Taxonomy" id="1639118"/>
    <lineage>
        <taxon>Bacteria</taxon>
        <taxon>Pseudomonadati</taxon>
        <taxon>Bacteroidota</taxon>
        <taxon>Bacteroidia</taxon>
        <taxon>Marinilabiliales</taxon>
        <taxon>Prolixibacteraceae</taxon>
        <taxon>Mangrovibacterium</taxon>
    </lineage>
</organism>
<dbReference type="GO" id="GO:0016020">
    <property type="term" value="C:membrane"/>
    <property type="evidence" value="ECO:0007669"/>
    <property type="project" value="InterPro"/>
</dbReference>
<dbReference type="Pfam" id="PF06580">
    <property type="entry name" value="His_kinase"/>
    <property type="match status" value="1"/>
</dbReference>
<dbReference type="RefSeq" id="WP_107823395.1">
    <property type="nucleotide sequence ID" value="NZ_OY782574.1"/>
</dbReference>
<feature type="transmembrane region" description="Helical" evidence="1">
    <location>
        <begin position="77"/>
        <end position="99"/>
    </location>
</feature>
<keyword evidence="3" id="KW-0808">Transferase</keyword>
<sequence length="346" mass="40578">MKHPFLNNRLLSIYYIVFWLVIGVLNFLIQAFWYDISYHLAVIDSFVIFILYPIMGSSIWFIIQYNRLDENDWLKNILFHFVAASIMNAIWLYLSYIFIKMVEQSHVNFIWGSLPSKVLTGYLLYAGYVVFFYAVNYYNSLRDRIKREAEMKMLVRDAELNALKSQINPHFLFNSLNSISSLTMSSPEKAQEMVINLSSFMRYSLQHNREEKVALRDELDHIKLYLGIEKIRFGKKLNPVFRVSEECLNARIPNMILQPLFENAIKYGVYEATEPVDVVMSCEPAQGFFRISIENEYDPKSKKHKGEGIGLRNIRQRLALIYGNPGLLQVSDLKTRFKVELMLPQK</sequence>
<protein>
    <submittedName>
        <fullName evidence="3">Histidine kinase</fullName>
    </submittedName>
</protein>
<reference evidence="3 4" key="1">
    <citation type="submission" date="2018-04" db="EMBL/GenBank/DDBJ databases">
        <title>Genomic Encyclopedia of Archaeal and Bacterial Type Strains, Phase II (KMG-II): from individual species to whole genera.</title>
        <authorList>
            <person name="Goeker M."/>
        </authorList>
    </citation>
    <scope>NUCLEOTIDE SEQUENCE [LARGE SCALE GENOMIC DNA]</scope>
    <source>
        <strain evidence="3 4">DSM 28823</strain>
    </source>
</reference>
<keyword evidence="3" id="KW-0418">Kinase</keyword>
<name>A0A2T5BYL4_9BACT</name>
<evidence type="ECO:0000259" key="2">
    <source>
        <dbReference type="Pfam" id="PF06580"/>
    </source>
</evidence>
<dbReference type="EMBL" id="QAAD01000019">
    <property type="protein sequence ID" value="PTN07333.1"/>
    <property type="molecule type" value="Genomic_DNA"/>
</dbReference>
<dbReference type="AlphaFoldDB" id="A0A2T5BYL4"/>
<dbReference type="InterPro" id="IPR010559">
    <property type="entry name" value="Sig_transdc_His_kin_internal"/>
</dbReference>
<proteinExistence type="predicted"/>
<dbReference type="PANTHER" id="PTHR34220">
    <property type="entry name" value="SENSOR HISTIDINE KINASE YPDA"/>
    <property type="match status" value="1"/>
</dbReference>
<dbReference type="PANTHER" id="PTHR34220:SF7">
    <property type="entry name" value="SENSOR HISTIDINE KINASE YPDA"/>
    <property type="match status" value="1"/>
</dbReference>
<gene>
    <name evidence="3" type="ORF">C8N47_11946</name>
</gene>